<gene>
    <name evidence="2" type="ORF">BjapCC829_46535</name>
</gene>
<sequence>MTNAKTNSSNLHSLFHPAAHYASPDAVLNDETLSAPEKRIILSSWASDMYANPVPRCAKYPAWGAPSGSPTSSRRCVASTAKTTVRPARAGLRDGCGGLGPPPGGGLGDVH</sequence>
<accession>A0ABY3R1T4</accession>
<proteinExistence type="predicted"/>
<evidence type="ECO:0000313" key="2">
    <source>
        <dbReference type="EMBL" id="UFW91873.1"/>
    </source>
</evidence>
<evidence type="ECO:0000256" key="1">
    <source>
        <dbReference type="SAM" id="MobiDB-lite"/>
    </source>
</evidence>
<keyword evidence="2" id="KW-0614">Plasmid</keyword>
<dbReference type="Proteomes" id="UP001430990">
    <property type="component" value="Plasmid pCC829_1"/>
</dbReference>
<name>A0ABY3R1T4_9BRAD</name>
<dbReference type="RefSeq" id="WP_231145736.1">
    <property type="nucleotide sequence ID" value="NZ_CP088101.1"/>
</dbReference>
<reference evidence="2" key="1">
    <citation type="submission" date="2021-11" db="EMBL/GenBank/DDBJ databases">
        <title>Australian commercial rhizobial inoculants.</title>
        <authorList>
            <person name="Kohlmeier M.G."/>
            <person name="O'Hara G.W."/>
            <person name="Colombi E."/>
            <person name="Ramsay J.P."/>
            <person name="Terpolilli J."/>
        </authorList>
    </citation>
    <scope>NUCLEOTIDE SEQUENCE</scope>
    <source>
        <strain evidence="2">CC829</strain>
        <plasmid evidence="2">pCC829_1</plasmid>
    </source>
</reference>
<feature type="region of interest" description="Disordered" evidence="1">
    <location>
        <begin position="88"/>
        <end position="111"/>
    </location>
</feature>
<feature type="region of interest" description="Disordered" evidence="1">
    <location>
        <begin position="63"/>
        <end position="82"/>
    </location>
</feature>
<geneLocation type="plasmid" evidence="2 3">
    <name>pCC829_1</name>
</geneLocation>
<feature type="compositionally biased region" description="Gly residues" evidence="1">
    <location>
        <begin position="94"/>
        <end position="111"/>
    </location>
</feature>
<protein>
    <submittedName>
        <fullName evidence="2">Uncharacterized protein</fullName>
    </submittedName>
</protein>
<organism evidence="2 3">
    <name type="scientific">Bradyrhizobium barranii</name>
    <dbReference type="NCBI Taxonomy" id="2992140"/>
    <lineage>
        <taxon>Bacteria</taxon>
        <taxon>Pseudomonadati</taxon>
        <taxon>Pseudomonadota</taxon>
        <taxon>Alphaproteobacteria</taxon>
        <taxon>Hyphomicrobiales</taxon>
        <taxon>Nitrobacteraceae</taxon>
        <taxon>Bradyrhizobium</taxon>
    </lineage>
</organism>
<dbReference type="EMBL" id="CP088101">
    <property type="protein sequence ID" value="UFW91873.1"/>
    <property type="molecule type" value="Genomic_DNA"/>
</dbReference>
<keyword evidence="3" id="KW-1185">Reference proteome</keyword>
<evidence type="ECO:0000313" key="3">
    <source>
        <dbReference type="Proteomes" id="UP001430990"/>
    </source>
</evidence>